<sequence length="153" mass="15255">MDELRRRVPVLVGAVSALLAAVLAVAAVLLAVQTAPTETAAQARAHLDGLVRAVAGEAVEPAVAGEVACPWLGVPGWPASRQVRSRVELAVPGDPAALVAAAVAAGEVVSRDASAVEVRAGGGYVLTVRTVGGGVLVGESPCVWPGGTREPVT</sequence>
<name>A0A6M6JJY1_9PSEU</name>
<dbReference type="KEGG" id="pbro:HOP40_14760"/>
<protein>
    <submittedName>
        <fullName evidence="1">Uncharacterized protein</fullName>
    </submittedName>
</protein>
<evidence type="ECO:0000313" key="2">
    <source>
        <dbReference type="Proteomes" id="UP000505377"/>
    </source>
</evidence>
<dbReference type="EMBL" id="CP053564">
    <property type="protein sequence ID" value="QJY46922.1"/>
    <property type="molecule type" value="Genomic_DNA"/>
</dbReference>
<keyword evidence="2" id="KW-1185">Reference proteome</keyword>
<evidence type="ECO:0000313" key="1">
    <source>
        <dbReference type="EMBL" id="QJY46922.1"/>
    </source>
</evidence>
<accession>A0A6M6JJY1</accession>
<proteinExistence type="predicted"/>
<reference evidence="1 2" key="1">
    <citation type="submission" date="2020-05" db="EMBL/GenBank/DDBJ databases">
        <authorList>
            <person name="Mo P."/>
        </authorList>
    </citation>
    <scope>NUCLEOTIDE SEQUENCE [LARGE SCALE GENOMIC DNA]</scope>
    <source>
        <strain evidence="1 2">Gen01</strain>
    </source>
</reference>
<dbReference type="AlphaFoldDB" id="A0A6M6JJY1"/>
<gene>
    <name evidence="1" type="ORF">HOP40_14760</name>
</gene>
<dbReference type="RefSeq" id="WP_172158876.1">
    <property type="nucleotide sequence ID" value="NZ_CP053564.1"/>
</dbReference>
<organism evidence="1 2">
    <name type="scientific">Pseudonocardia broussonetiae</name>
    <dbReference type="NCBI Taxonomy" id="2736640"/>
    <lineage>
        <taxon>Bacteria</taxon>
        <taxon>Bacillati</taxon>
        <taxon>Actinomycetota</taxon>
        <taxon>Actinomycetes</taxon>
        <taxon>Pseudonocardiales</taxon>
        <taxon>Pseudonocardiaceae</taxon>
        <taxon>Pseudonocardia</taxon>
    </lineage>
</organism>
<dbReference type="Proteomes" id="UP000505377">
    <property type="component" value="Chromosome"/>
</dbReference>